<keyword evidence="2" id="KW-1133">Transmembrane helix</keyword>
<accession>A0ABS4QEN0</accession>
<dbReference type="Pfam" id="PF19650">
    <property type="entry name" value="DUF6153"/>
    <property type="match status" value="1"/>
</dbReference>
<feature type="compositionally biased region" description="Basic and acidic residues" evidence="1">
    <location>
        <begin position="57"/>
        <end position="69"/>
    </location>
</feature>
<proteinExistence type="predicted"/>
<keyword evidence="2" id="KW-0812">Transmembrane</keyword>
<keyword evidence="2" id="KW-0472">Membrane</keyword>
<sequence length="157" mass="16267">MVDQHPLLRASGATRMLAVLALLAGIVAMHAGVFALPSGAAHHAATSGLHDVSGTHPAEHIAGRGHDNPLDAGTPPQISSAETGCGGADCDTGHAGPHGCVFILTTLGLALMLVLLYYVAAARADGLRALPRLWRAERERPPPWTVLSLAELSILRI</sequence>
<protein>
    <submittedName>
        <fullName evidence="3">Uncharacterized protein</fullName>
    </submittedName>
</protein>
<keyword evidence="4" id="KW-1185">Reference proteome</keyword>
<evidence type="ECO:0000313" key="3">
    <source>
        <dbReference type="EMBL" id="MBP2189146.1"/>
    </source>
</evidence>
<feature type="transmembrane region" description="Helical" evidence="2">
    <location>
        <begin position="101"/>
        <end position="120"/>
    </location>
</feature>
<evidence type="ECO:0000313" key="4">
    <source>
        <dbReference type="Proteomes" id="UP001519325"/>
    </source>
</evidence>
<dbReference type="EMBL" id="JAGGMR010000001">
    <property type="protein sequence ID" value="MBP2189146.1"/>
    <property type="molecule type" value="Genomic_DNA"/>
</dbReference>
<dbReference type="InterPro" id="IPR046151">
    <property type="entry name" value="DUF6153"/>
</dbReference>
<evidence type="ECO:0000256" key="1">
    <source>
        <dbReference type="SAM" id="MobiDB-lite"/>
    </source>
</evidence>
<evidence type="ECO:0000256" key="2">
    <source>
        <dbReference type="SAM" id="Phobius"/>
    </source>
</evidence>
<dbReference type="Proteomes" id="UP001519325">
    <property type="component" value="Unassembled WGS sequence"/>
</dbReference>
<gene>
    <name evidence="3" type="ORF">BJ987_002047</name>
</gene>
<name>A0ABS4QEN0_9NOCA</name>
<reference evidence="3 4" key="1">
    <citation type="submission" date="2021-03" db="EMBL/GenBank/DDBJ databases">
        <title>Sequencing the genomes of 1000 actinobacteria strains.</title>
        <authorList>
            <person name="Klenk H.-P."/>
        </authorList>
    </citation>
    <scope>NUCLEOTIDE SEQUENCE [LARGE SCALE GENOMIC DNA]</scope>
    <source>
        <strain evidence="3 4">DSM 45516</strain>
    </source>
</reference>
<dbReference type="RefSeq" id="WP_307869562.1">
    <property type="nucleotide sequence ID" value="NZ_JAGGMR010000001.1"/>
</dbReference>
<organism evidence="3 4">
    <name type="scientific">Nocardia goodfellowii</name>
    <dbReference type="NCBI Taxonomy" id="882446"/>
    <lineage>
        <taxon>Bacteria</taxon>
        <taxon>Bacillati</taxon>
        <taxon>Actinomycetota</taxon>
        <taxon>Actinomycetes</taxon>
        <taxon>Mycobacteriales</taxon>
        <taxon>Nocardiaceae</taxon>
        <taxon>Nocardia</taxon>
    </lineage>
</organism>
<feature type="region of interest" description="Disordered" evidence="1">
    <location>
        <begin position="47"/>
        <end position="73"/>
    </location>
</feature>
<comment type="caution">
    <text evidence="3">The sequence shown here is derived from an EMBL/GenBank/DDBJ whole genome shotgun (WGS) entry which is preliminary data.</text>
</comment>